<comment type="similarity">
    <text evidence="1">Belongs to the Cyclase 1 superfamily.</text>
</comment>
<dbReference type="EMBL" id="JAVRBK010000007">
    <property type="protein sequence ID" value="KAK5641143.1"/>
    <property type="molecule type" value="Genomic_DNA"/>
</dbReference>
<sequence length="252" mass="28771">MKKHLCCIFSFIFLNLMNRGESYHTAIDLTWPFNNKTISYGDGRRFELTKKTIVDTPDLWYRANEYASAEHAGTHMDAPAHFDVNGWKIDEIPISYFLTAGIKIDLSNETMKYGSDARLKLEHIFDWQRRYGPIPYRSIMLIYFNWGQYYHDKLKYLGGETLPEYKFPGMTEEAATWIRNCGKVLGVGVDTVSIDPNNGSAVHVIILKSKMIALENVRIPGPELPARGFQLSVTPMYIEEGSGAPTRVIAYI</sequence>
<accession>A0AAN7V6L1</accession>
<dbReference type="InterPro" id="IPR007325">
    <property type="entry name" value="KFase/CYL"/>
</dbReference>
<dbReference type="Gene3D" id="3.50.30.50">
    <property type="entry name" value="Putative cyclase"/>
    <property type="match status" value="1"/>
</dbReference>
<gene>
    <name evidence="3" type="ORF">RI129_009690</name>
</gene>
<evidence type="ECO:0000256" key="1">
    <source>
        <dbReference type="ARBA" id="ARBA00007865"/>
    </source>
</evidence>
<protein>
    <recommendedName>
        <fullName evidence="5">Kynurenine formamidase</fullName>
    </recommendedName>
</protein>
<reference evidence="3 4" key="1">
    <citation type="journal article" date="2024" name="Insects">
        <title>An Improved Chromosome-Level Genome Assembly of the Firefly Pyrocoelia pectoralis.</title>
        <authorList>
            <person name="Fu X."/>
            <person name="Meyer-Rochow V.B."/>
            <person name="Ballantyne L."/>
            <person name="Zhu X."/>
        </authorList>
    </citation>
    <scope>NUCLEOTIDE SEQUENCE [LARGE SCALE GENOMIC DNA]</scope>
    <source>
        <strain evidence="3">XCY_ONT2</strain>
    </source>
</reference>
<keyword evidence="4" id="KW-1185">Reference proteome</keyword>
<dbReference type="AlphaFoldDB" id="A0AAN7V6L1"/>
<dbReference type="SUPFAM" id="SSF102198">
    <property type="entry name" value="Putative cyclase"/>
    <property type="match status" value="1"/>
</dbReference>
<dbReference type="PANTHER" id="PTHR31118:SF12">
    <property type="entry name" value="CYCLASE-LIKE PROTEIN 2"/>
    <property type="match status" value="1"/>
</dbReference>
<feature type="chain" id="PRO_5042839749" description="Kynurenine formamidase" evidence="2">
    <location>
        <begin position="23"/>
        <end position="252"/>
    </location>
</feature>
<dbReference type="Proteomes" id="UP001329430">
    <property type="component" value="Chromosome 7"/>
</dbReference>
<comment type="caution">
    <text evidence="3">The sequence shown here is derived from an EMBL/GenBank/DDBJ whole genome shotgun (WGS) entry which is preliminary data.</text>
</comment>
<proteinExistence type="inferred from homology"/>
<feature type="signal peptide" evidence="2">
    <location>
        <begin position="1"/>
        <end position="22"/>
    </location>
</feature>
<dbReference type="GO" id="GO:0019441">
    <property type="term" value="P:L-tryptophan catabolic process to kynurenine"/>
    <property type="evidence" value="ECO:0007669"/>
    <property type="project" value="InterPro"/>
</dbReference>
<keyword evidence="2" id="KW-0732">Signal</keyword>
<dbReference type="InterPro" id="IPR037175">
    <property type="entry name" value="KFase_sf"/>
</dbReference>
<evidence type="ECO:0008006" key="5">
    <source>
        <dbReference type="Google" id="ProtNLM"/>
    </source>
</evidence>
<evidence type="ECO:0000313" key="3">
    <source>
        <dbReference type="EMBL" id="KAK5641143.1"/>
    </source>
</evidence>
<dbReference type="PANTHER" id="PTHR31118">
    <property type="entry name" value="CYCLASE-LIKE PROTEIN 2"/>
    <property type="match status" value="1"/>
</dbReference>
<name>A0AAN7V6L1_9COLE</name>
<evidence type="ECO:0000313" key="4">
    <source>
        <dbReference type="Proteomes" id="UP001329430"/>
    </source>
</evidence>
<evidence type="ECO:0000256" key="2">
    <source>
        <dbReference type="SAM" id="SignalP"/>
    </source>
</evidence>
<dbReference type="Pfam" id="PF04199">
    <property type="entry name" value="Cyclase"/>
    <property type="match status" value="1"/>
</dbReference>
<organism evidence="3 4">
    <name type="scientific">Pyrocoelia pectoralis</name>
    <dbReference type="NCBI Taxonomy" id="417401"/>
    <lineage>
        <taxon>Eukaryota</taxon>
        <taxon>Metazoa</taxon>
        <taxon>Ecdysozoa</taxon>
        <taxon>Arthropoda</taxon>
        <taxon>Hexapoda</taxon>
        <taxon>Insecta</taxon>
        <taxon>Pterygota</taxon>
        <taxon>Neoptera</taxon>
        <taxon>Endopterygota</taxon>
        <taxon>Coleoptera</taxon>
        <taxon>Polyphaga</taxon>
        <taxon>Elateriformia</taxon>
        <taxon>Elateroidea</taxon>
        <taxon>Lampyridae</taxon>
        <taxon>Lampyrinae</taxon>
        <taxon>Pyrocoelia</taxon>
    </lineage>
</organism>
<dbReference type="GO" id="GO:0004061">
    <property type="term" value="F:arylformamidase activity"/>
    <property type="evidence" value="ECO:0007669"/>
    <property type="project" value="InterPro"/>
</dbReference>